<organism evidence="2 3">
    <name type="scientific">Saccharopolyspora erythraea</name>
    <name type="common">Streptomyces erythraeus</name>
    <dbReference type="NCBI Taxonomy" id="1836"/>
    <lineage>
        <taxon>Bacteria</taxon>
        <taxon>Bacillati</taxon>
        <taxon>Actinomycetota</taxon>
        <taxon>Actinomycetes</taxon>
        <taxon>Pseudonocardiales</taxon>
        <taxon>Pseudonocardiaceae</taxon>
        <taxon>Saccharopolyspora</taxon>
    </lineage>
</organism>
<feature type="compositionally biased region" description="Basic residues" evidence="1">
    <location>
        <begin position="1"/>
        <end position="11"/>
    </location>
</feature>
<sequence length="214" mass="23875">MRRSAKKRARSPRLGCTRTAGRSHKALWMAEPADRADKRATRSQKQRTKALKRQIKAEEKRLELQERGEGGRVTAGNAKKVIAVARVVVPVLAPFALRASVAVRAYYDRMRARRLGVPVDDLGRFTGKGAALHARIAGDRDALRDIRTQTVGRSEEEVFAVDQYAEETDGRLGQLASAVRAAERMPAQRRRAAHRAIDGELKRLEGHLLRRLGV</sequence>
<dbReference type="Pfam" id="PF20079">
    <property type="entry name" value="DUF6474"/>
    <property type="match status" value="1"/>
</dbReference>
<evidence type="ECO:0000313" key="2">
    <source>
        <dbReference type="EMBL" id="GAA0557844.1"/>
    </source>
</evidence>
<feature type="region of interest" description="Disordered" evidence="1">
    <location>
        <begin position="1"/>
        <end position="47"/>
    </location>
</feature>
<name>A0ABP3P5H3_SACER</name>
<evidence type="ECO:0000313" key="3">
    <source>
        <dbReference type="Proteomes" id="UP001500729"/>
    </source>
</evidence>
<proteinExistence type="predicted"/>
<accession>A0ABP3P5H3</accession>
<protein>
    <submittedName>
        <fullName evidence="2">Uncharacterized protein</fullName>
    </submittedName>
</protein>
<dbReference type="InterPro" id="IPR045522">
    <property type="entry name" value="DUF6474"/>
</dbReference>
<dbReference type="RefSeq" id="WP_009949857.1">
    <property type="nucleotide sequence ID" value="NZ_BAAAGS010000075.1"/>
</dbReference>
<evidence type="ECO:0000256" key="1">
    <source>
        <dbReference type="SAM" id="MobiDB-lite"/>
    </source>
</evidence>
<dbReference type="Proteomes" id="UP001500729">
    <property type="component" value="Unassembled WGS sequence"/>
</dbReference>
<gene>
    <name evidence="2" type="ORF">GCM10009533_64230</name>
</gene>
<dbReference type="EMBL" id="BAAAGS010000075">
    <property type="protein sequence ID" value="GAA0557844.1"/>
    <property type="molecule type" value="Genomic_DNA"/>
</dbReference>
<reference evidence="3" key="1">
    <citation type="journal article" date="2019" name="Int. J. Syst. Evol. Microbiol.">
        <title>The Global Catalogue of Microorganisms (GCM) 10K type strain sequencing project: providing services to taxonomists for standard genome sequencing and annotation.</title>
        <authorList>
            <consortium name="The Broad Institute Genomics Platform"/>
            <consortium name="The Broad Institute Genome Sequencing Center for Infectious Disease"/>
            <person name="Wu L."/>
            <person name="Ma J."/>
        </authorList>
    </citation>
    <scope>NUCLEOTIDE SEQUENCE [LARGE SCALE GENOMIC DNA]</scope>
    <source>
        <strain evidence="3">JCM 10303</strain>
    </source>
</reference>
<keyword evidence="3" id="KW-1185">Reference proteome</keyword>
<comment type="caution">
    <text evidence="2">The sequence shown here is derived from an EMBL/GenBank/DDBJ whole genome shotgun (WGS) entry which is preliminary data.</text>
</comment>